<evidence type="ECO:0000313" key="3">
    <source>
        <dbReference type="Proteomes" id="UP000612680"/>
    </source>
</evidence>
<dbReference type="EMBL" id="CP056775">
    <property type="protein sequence ID" value="QRR02638.1"/>
    <property type="molecule type" value="Genomic_DNA"/>
</dbReference>
<dbReference type="PANTHER" id="PTHR30441">
    <property type="entry name" value="DUF748 DOMAIN-CONTAINING PROTEIN"/>
    <property type="match status" value="1"/>
</dbReference>
<feature type="region of interest" description="Disordered" evidence="1">
    <location>
        <begin position="809"/>
        <end position="829"/>
    </location>
</feature>
<organism evidence="2 3">
    <name type="scientific">Dyadobacter sandarakinus</name>
    <dbReference type="NCBI Taxonomy" id="2747268"/>
    <lineage>
        <taxon>Bacteria</taxon>
        <taxon>Pseudomonadati</taxon>
        <taxon>Bacteroidota</taxon>
        <taxon>Cytophagia</taxon>
        <taxon>Cytophagales</taxon>
        <taxon>Spirosomataceae</taxon>
        <taxon>Dyadobacter</taxon>
    </lineage>
</organism>
<evidence type="ECO:0008006" key="4">
    <source>
        <dbReference type="Google" id="ProtNLM"/>
    </source>
</evidence>
<dbReference type="Proteomes" id="UP000612680">
    <property type="component" value="Chromosome"/>
</dbReference>
<evidence type="ECO:0000256" key="1">
    <source>
        <dbReference type="SAM" id="MobiDB-lite"/>
    </source>
</evidence>
<feature type="compositionally biased region" description="Acidic residues" evidence="1">
    <location>
        <begin position="820"/>
        <end position="829"/>
    </location>
</feature>
<sequence>MFARVLKILGIVGLCGVFLFGAVEFWVYKNRETIFLKVKELVNDRINGNLEIEDIKFRPFHGQFGLNFALVNVKLTDSLYQKHKIPFLEAANIRVSLDLKNFYTGNIKIKNLIVEDATLHIFKQRDGYSNLTIFSSGKPVKDKTEKETDSMAKRLGNLQFHNFQVTYQDSVRQNYFGALFHDAVNTIAETDSGSIARLTGTVLFDGLTFKPKKGGFLNKQETNVSFVVGFDEDEQVLRIFPSVLETTVKDKILISGEFDFADTLRTFRMNFEAEQIEVDNAVKLLSKRLREQIDSIGVHTKVNAKVKVAGQLAGKQPKADVYFRTNTFKYELPVGTLRDMKAEGVFTNQSDTAKEASVANSRLVAPNITGKFETVPFNLNLSVFNFFNPTARLDGYVSADSTNLDGLLDPSRYRFKNGSARVEFHFDGSLKKFYDAKTDRFNGKLWGKTSVNNISIDYLPRQVHLRQIKGDFTFNEKVFVFPNLRLSDGQNMMYVRGQIVDLIPYLFGSPKILSANVDITIPNWQLNWLESLLAPRKVPVKRKKRLKLADLLDDAIDQMEVVAKLDAKKLRYRNLTASNVKGQFTIRDNAMNLEYFVMKAFGGGNVRISGQMDNSGASKYPHIAVKGKIANANVHSVFYSFDDFSQKTITHNNLKGRLSTDFNFEANIDNNIKLIPSSMSGLLHINLTNGHIINFEPFMKMKKLIFKKRNFEEVKLAPIRNEFRLKGQEIFIAPMEIESNVVTLFIDGIYSFGNKTDINIGIPLSNLKKRDSTYVLDPNNPDKKEGPKIFLRAVDENGEVNIKLAFRKKKDKDKSRKEEEELDPESIEK</sequence>
<dbReference type="PANTHER" id="PTHR30441:SF8">
    <property type="entry name" value="DUF748 DOMAIN-CONTAINING PROTEIN"/>
    <property type="match status" value="1"/>
</dbReference>
<evidence type="ECO:0000313" key="2">
    <source>
        <dbReference type="EMBL" id="QRR02638.1"/>
    </source>
</evidence>
<reference evidence="2 3" key="1">
    <citation type="submission" date="2020-06" db="EMBL/GenBank/DDBJ databases">
        <title>Dyadobacter sandarakinus sp. nov., isolated from the soil of the Arctic Yellow River Station.</title>
        <authorList>
            <person name="Zhang Y."/>
            <person name="Peng F."/>
        </authorList>
    </citation>
    <scope>NUCLEOTIDE SEQUENCE [LARGE SCALE GENOMIC DNA]</scope>
    <source>
        <strain evidence="2 3">Q3-56</strain>
    </source>
</reference>
<proteinExistence type="predicted"/>
<dbReference type="InterPro" id="IPR052894">
    <property type="entry name" value="AsmA-related"/>
</dbReference>
<keyword evidence="3" id="KW-1185">Reference proteome</keyword>
<dbReference type="RefSeq" id="WP_204657790.1">
    <property type="nucleotide sequence ID" value="NZ_CP056775.1"/>
</dbReference>
<accession>A0ABX7IA90</accession>
<gene>
    <name evidence="2" type="ORF">HWI92_17825</name>
</gene>
<protein>
    <recommendedName>
        <fullName evidence="4">AsmA-like C-terminal region</fullName>
    </recommendedName>
</protein>
<name>A0ABX7IA90_9BACT</name>